<name>A0AA46I5Q9_9FUSO</name>
<keyword evidence="3" id="KW-1185">Reference proteome</keyword>
<organism evidence="2 3">
    <name type="scientific">Hypnocyclicus thermotrophus</name>
    <dbReference type="NCBI Taxonomy" id="1627895"/>
    <lineage>
        <taxon>Bacteria</taxon>
        <taxon>Fusobacteriati</taxon>
        <taxon>Fusobacteriota</taxon>
        <taxon>Fusobacteriia</taxon>
        <taxon>Fusobacteriales</taxon>
        <taxon>Fusobacteriaceae</taxon>
        <taxon>Hypnocyclicus</taxon>
    </lineage>
</organism>
<dbReference type="InterPro" id="IPR032185">
    <property type="entry name" value="DUF5017"/>
</dbReference>
<gene>
    <name evidence="2" type="ORF">EV215_0742</name>
</gene>
<dbReference type="Pfam" id="PF16409">
    <property type="entry name" value="DUF5017"/>
    <property type="match status" value="2"/>
</dbReference>
<evidence type="ECO:0000313" key="3">
    <source>
        <dbReference type="Proteomes" id="UP000294678"/>
    </source>
</evidence>
<dbReference type="AlphaFoldDB" id="A0AA46I5Q9"/>
<dbReference type="EMBL" id="SOBG01000003">
    <property type="protein sequence ID" value="TDT71369.1"/>
    <property type="molecule type" value="Genomic_DNA"/>
</dbReference>
<feature type="domain" description="DUF5017" evidence="1">
    <location>
        <begin position="221"/>
        <end position="299"/>
    </location>
</feature>
<sequence>MKRSLNIIFIISILLLIISCNKDLTVTPIDKNVDSIELNLIDNAYNENESLISDIENGNLASNLNETDKREVLTYLKDISKYYRQIIINKKVEVDLLNEIANKQTLAQSKFNSSSTEYTKLNTIITYTSNAKKEIEPPIITLTEVNTGFSDTLGSDDFTQTGWLTEITKGNINWSYNSKYTAPSISAYKSSDAENETYLISPVLNVTAKSYVTLNIQADYYKHSGLSVLISEDFNGYVSKANWTDITNSIQLPSTRETVDTTIDLDNYLGKKIVIAFKYNGNANNSETTTYAIKNFKFIKKPITITLNSNYTESLGDDNFTCRGWYSIITKGTRAWEGNAKYKNTSISAYNSSDAENESYLISPIFDVTVKSYVTLKIQAAYYKHSGLSVLISEDFNGDISKANWTDITSSIQLPTNSETVDTTIDLDNYLGKKIVIAFKYNGNATNNETTTYRLSDFNINLK</sequence>
<dbReference type="Gene3D" id="2.60.120.200">
    <property type="match status" value="1"/>
</dbReference>
<reference evidence="2 3" key="1">
    <citation type="submission" date="2019-03" db="EMBL/GenBank/DDBJ databases">
        <title>Genomic Encyclopedia of Type Strains, Phase IV (KMG-IV): sequencing the most valuable type-strain genomes for metagenomic binning, comparative biology and taxonomic classification.</title>
        <authorList>
            <person name="Goeker M."/>
        </authorList>
    </citation>
    <scope>NUCLEOTIDE SEQUENCE [LARGE SCALE GENOMIC DNA]</scope>
    <source>
        <strain evidence="2 3">DSM 100055</strain>
    </source>
</reference>
<dbReference type="Proteomes" id="UP000294678">
    <property type="component" value="Unassembled WGS sequence"/>
</dbReference>
<proteinExistence type="predicted"/>
<evidence type="ECO:0000313" key="2">
    <source>
        <dbReference type="EMBL" id="TDT71369.1"/>
    </source>
</evidence>
<dbReference type="PROSITE" id="PS51257">
    <property type="entry name" value="PROKAR_LIPOPROTEIN"/>
    <property type="match status" value="1"/>
</dbReference>
<protein>
    <submittedName>
        <fullName evidence="2">Uncharacterized protein DUF5017</fullName>
    </submittedName>
</protein>
<feature type="domain" description="DUF5017" evidence="1">
    <location>
        <begin position="383"/>
        <end position="461"/>
    </location>
</feature>
<dbReference type="RefSeq" id="WP_134112638.1">
    <property type="nucleotide sequence ID" value="NZ_SOBG01000003.1"/>
</dbReference>
<evidence type="ECO:0000259" key="1">
    <source>
        <dbReference type="Pfam" id="PF16409"/>
    </source>
</evidence>
<dbReference type="NCBIfam" id="NF038128">
    <property type="entry name" value="choice_anch_J"/>
    <property type="match status" value="2"/>
</dbReference>
<comment type="caution">
    <text evidence="2">The sequence shown here is derived from an EMBL/GenBank/DDBJ whole genome shotgun (WGS) entry which is preliminary data.</text>
</comment>
<accession>A0AA46I5Q9</accession>